<proteinExistence type="predicted"/>
<dbReference type="EMBL" id="JRHH01000001">
    <property type="protein sequence ID" value="KGD69619.1"/>
    <property type="molecule type" value="Genomic_DNA"/>
</dbReference>
<evidence type="ECO:0008006" key="3">
    <source>
        <dbReference type="Google" id="ProtNLM"/>
    </source>
</evidence>
<dbReference type="PROSITE" id="PS51257">
    <property type="entry name" value="PROKAR_LIPOPROTEIN"/>
    <property type="match status" value="1"/>
</dbReference>
<dbReference type="Proteomes" id="UP000029554">
    <property type="component" value="Unassembled WGS sequence"/>
</dbReference>
<dbReference type="STRING" id="1453498.LG45_02365"/>
<sequence length="146" mass="17418">MRFLSLCLLLVLFSCKTNFRRVPVNSVSITERQRVYDFGKRIVETCKTRKFIQLSKKEVTESLSTLSLEEMQHACDVLDKRNGKFIDMKLIEIIDDSFGSNTKIYRYKANFERNEFLNEVRIWVKPDGKFAGIIWKEWKDEYIPYK</sequence>
<gene>
    <name evidence="1" type="ORF">LG45_02365</name>
</gene>
<organism evidence="1 2">
    <name type="scientific">Flavobacterium aquatile LMG 4008 = ATCC 11947</name>
    <dbReference type="NCBI Taxonomy" id="1453498"/>
    <lineage>
        <taxon>Bacteria</taxon>
        <taxon>Pseudomonadati</taxon>
        <taxon>Bacteroidota</taxon>
        <taxon>Flavobacteriia</taxon>
        <taxon>Flavobacteriales</taxon>
        <taxon>Flavobacteriaceae</taxon>
        <taxon>Flavobacterium</taxon>
    </lineage>
</organism>
<reference evidence="1 2" key="1">
    <citation type="submission" date="2014-09" db="EMBL/GenBank/DDBJ databases">
        <title>Whole Genome Shotgun of Flavobacterium aquatile LMG 4008.</title>
        <authorList>
            <person name="Gale A.N."/>
            <person name="Pipes S.E."/>
            <person name="Newman J.D."/>
        </authorList>
    </citation>
    <scope>NUCLEOTIDE SEQUENCE [LARGE SCALE GENOMIC DNA]</scope>
    <source>
        <strain evidence="1 2">LMG 4008</strain>
    </source>
</reference>
<dbReference type="AlphaFoldDB" id="A0A095SZ42"/>
<protein>
    <recommendedName>
        <fullName evidence="3">Lipoprotein</fullName>
    </recommendedName>
</protein>
<name>A0A095SZ42_9FLAO</name>
<accession>A0A095SZ42</accession>
<dbReference type="RefSeq" id="WP_035123979.1">
    <property type="nucleotide sequence ID" value="NZ_JRHH01000001.1"/>
</dbReference>
<comment type="caution">
    <text evidence="1">The sequence shown here is derived from an EMBL/GenBank/DDBJ whole genome shotgun (WGS) entry which is preliminary data.</text>
</comment>
<evidence type="ECO:0000313" key="2">
    <source>
        <dbReference type="Proteomes" id="UP000029554"/>
    </source>
</evidence>
<keyword evidence="2" id="KW-1185">Reference proteome</keyword>
<evidence type="ECO:0000313" key="1">
    <source>
        <dbReference type="EMBL" id="KGD69619.1"/>
    </source>
</evidence>
<dbReference type="eggNOG" id="ENOG502ZRQ2">
    <property type="taxonomic scope" value="Bacteria"/>
</dbReference>
<dbReference type="OrthoDB" id="1360174at2"/>